<dbReference type="EMBL" id="CP133621">
    <property type="protein sequence ID" value="WMV51721.1"/>
    <property type="molecule type" value="Genomic_DNA"/>
</dbReference>
<gene>
    <name evidence="1" type="ORF">MTR67_045106</name>
</gene>
<name>A0AAF0ZU95_SOLVR</name>
<organism evidence="1 2">
    <name type="scientific">Solanum verrucosum</name>
    <dbReference type="NCBI Taxonomy" id="315347"/>
    <lineage>
        <taxon>Eukaryota</taxon>
        <taxon>Viridiplantae</taxon>
        <taxon>Streptophyta</taxon>
        <taxon>Embryophyta</taxon>
        <taxon>Tracheophyta</taxon>
        <taxon>Spermatophyta</taxon>
        <taxon>Magnoliopsida</taxon>
        <taxon>eudicotyledons</taxon>
        <taxon>Gunneridae</taxon>
        <taxon>Pentapetalae</taxon>
        <taxon>asterids</taxon>
        <taxon>lamiids</taxon>
        <taxon>Solanales</taxon>
        <taxon>Solanaceae</taxon>
        <taxon>Solanoideae</taxon>
        <taxon>Solaneae</taxon>
        <taxon>Solanum</taxon>
    </lineage>
</organism>
<dbReference type="Proteomes" id="UP001234989">
    <property type="component" value="Chromosome 10"/>
</dbReference>
<keyword evidence="2" id="KW-1185">Reference proteome</keyword>
<protein>
    <submittedName>
        <fullName evidence="1">Uncharacterized protein</fullName>
    </submittedName>
</protein>
<dbReference type="AlphaFoldDB" id="A0AAF0ZU95"/>
<evidence type="ECO:0000313" key="2">
    <source>
        <dbReference type="Proteomes" id="UP001234989"/>
    </source>
</evidence>
<evidence type="ECO:0000313" key="1">
    <source>
        <dbReference type="EMBL" id="WMV51721.1"/>
    </source>
</evidence>
<proteinExistence type="predicted"/>
<reference evidence="1" key="1">
    <citation type="submission" date="2023-08" db="EMBL/GenBank/DDBJ databases">
        <title>A de novo genome assembly of Solanum verrucosum Schlechtendal, a Mexican diploid species geographically isolated from the other diploid A-genome species in potato relatives.</title>
        <authorList>
            <person name="Hosaka K."/>
        </authorList>
    </citation>
    <scope>NUCLEOTIDE SEQUENCE</scope>
    <source>
        <tissue evidence="1">Young leaves</tissue>
    </source>
</reference>
<sequence>MSSNVNYWSNHCLFNQYMDVFILKVSFWIWKSYNWNLRACLVHRARGKALARPSWSHWFPLFHNRVSFFTNFGLYKQRIFVANSLSLDFFTYNFICIL</sequence>
<accession>A0AAF0ZU95</accession>